<feature type="domain" description="Thiopeptide-type bacteriocin biosynthesis" evidence="1">
    <location>
        <begin position="21"/>
        <end position="190"/>
    </location>
</feature>
<comment type="caution">
    <text evidence="2">The sequence shown here is derived from an EMBL/GenBank/DDBJ whole genome shotgun (WGS) entry which is preliminary data.</text>
</comment>
<proteinExistence type="predicted"/>
<name>A0ABW3BKN9_9ACTN</name>
<feature type="non-terminal residue" evidence="2">
    <location>
        <position position="193"/>
    </location>
</feature>
<keyword evidence="3" id="KW-1185">Reference proteome</keyword>
<sequence>MQQQSASTDAAGEQGARRADWCAWHLHLGTSARSAHDRVLSEVVGPAVDSVPGRPWFFIRYWQAGPHVRLRIGDLDAQERRDLGALLADRLAEAGRLAEGEEPLSPEGYAADAQRMTVGETGGNRYVEEMRAPGVHPADYEPEVDRYGGAGLMPRAERLFQLSSELVRGLLPQSHSPARRALVALRATMAAAS</sequence>
<accession>A0ABW3BKN9</accession>
<protein>
    <submittedName>
        <fullName evidence="2">Lantibiotic dehydratase C-terminal domain-containing protein</fullName>
    </submittedName>
</protein>
<reference evidence="3" key="1">
    <citation type="journal article" date="2019" name="Int. J. Syst. Evol. Microbiol.">
        <title>The Global Catalogue of Microorganisms (GCM) 10K type strain sequencing project: providing services to taxonomists for standard genome sequencing and annotation.</title>
        <authorList>
            <consortium name="The Broad Institute Genomics Platform"/>
            <consortium name="The Broad Institute Genome Sequencing Center for Infectious Disease"/>
            <person name="Wu L."/>
            <person name="Ma J."/>
        </authorList>
    </citation>
    <scope>NUCLEOTIDE SEQUENCE [LARGE SCALE GENOMIC DNA]</scope>
    <source>
        <strain evidence="3">CCUG 63369</strain>
    </source>
</reference>
<dbReference type="Proteomes" id="UP001596956">
    <property type="component" value="Unassembled WGS sequence"/>
</dbReference>
<evidence type="ECO:0000313" key="3">
    <source>
        <dbReference type="Proteomes" id="UP001596956"/>
    </source>
</evidence>
<dbReference type="Pfam" id="PF14028">
    <property type="entry name" value="Lant_dehydr_C"/>
    <property type="match status" value="1"/>
</dbReference>
<evidence type="ECO:0000313" key="2">
    <source>
        <dbReference type="EMBL" id="MFD0803843.1"/>
    </source>
</evidence>
<dbReference type="InterPro" id="IPR023809">
    <property type="entry name" value="Thiopep_bacteriocin_synth_dom"/>
</dbReference>
<evidence type="ECO:0000259" key="1">
    <source>
        <dbReference type="Pfam" id="PF14028"/>
    </source>
</evidence>
<dbReference type="EMBL" id="JBHTHR010001160">
    <property type="protein sequence ID" value="MFD0803843.1"/>
    <property type="molecule type" value="Genomic_DNA"/>
</dbReference>
<organism evidence="2 3">
    <name type="scientific">Streptomonospora algeriensis</name>
    <dbReference type="NCBI Taxonomy" id="995084"/>
    <lineage>
        <taxon>Bacteria</taxon>
        <taxon>Bacillati</taxon>
        <taxon>Actinomycetota</taxon>
        <taxon>Actinomycetes</taxon>
        <taxon>Streptosporangiales</taxon>
        <taxon>Nocardiopsidaceae</taxon>
        <taxon>Streptomonospora</taxon>
    </lineage>
</organism>
<gene>
    <name evidence="2" type="ORF">ACFQZU_21335</name>
</gene>